<evidence type="ECO:0000256" key="11">
    <source>
        <dbReference type="RuleBase" id="RU003783"/>
    </source>
</evidence>
<dbReference type="Gene3D" id="1.10.20.140">
    <property type="match status" value="1"/>
</dbReference>
<keyword evidence="4 10" id="KW-0808">Transferase</keyword>
<evidence type="ECO:0000256" key="2">
    <source>
        <dbReference type="ARBA" id="ARBA00003213"/>
    </source>
</evidence>
<dbReference type="AlphaFoldDB" id="A0A4Q7TUL4"/>
<dbReference type="EMBL" id="SHKI01000005">
    <property type="protein sequence ID" value="RZT64443.1"/>
    <property type="molecule type" value="Genomic_DNA"/>
</dbReference>
<keyword evidence="8 10" id="KW-0460">Magnesium</keyword>
<evidence type="ECO:0000313" key="14">
    <source>
        <dbReference type="EMBL" id="RZT64443.1"/>
    </source>
</evidence>
<feature type="binding site" evidence="10">
    <location>
        <begin position="13"/>
        <end position="20"/>
    </location>
    <ligand>
        <name>ATP</name>
        <dbReference type="ChEBI" id="CHEBI:30616"/>
    </ligand>
</feature>
<dbReference type="RefSeq" id="WP_130454063.1">
    <property type="nucleotide sequence ID" value="NZ_QYAG01000001.1"/>
</dbReference>
<evidence type="ECO:0000256" key="12">
    <source>
        <dbReference type="RuleBase" id="RU003784"/>
    </source>
</evidence>
<dbReference type="PANTHER" id="PTHR11088:SF60">
    <property type="entry name" value="TRNA DIMETHYLALLYLTRANSFERASE"/>
    <property type="match status" value="1"/>
</dbReference>
<evidence type="ECO:0000313" key="15">
    <source>
        <dbReference type="Proteomes" id="UP000291832"/>
    </source>
</evidence>
<evidence type="ECO:0000256" key="3">
    <source>
        <dbReference type="ARBA" id="ARBA00005842"/>
    </source>
</evidence>
<evidence type="ECO:0000256" key="8">
    <source>
        <dbReference type="ARBA" id="ARBA00022842"/>
    </source>
</evidence>
<dbReference type="NCBIfam" id="TIGR00174">
    <property type="entry name" value="miaA"/>
    <property type="match status" value="1"/>
</dbReference>
<evidence type="ECO:0000256" key="7">
    <source>
        <dbReference type="ARBA" id="ARBA00022840"/>
    </source>
</evidence>
<dbReference type="GO" id="GO:0005524">
    <property type="term" value="F:ATP binding"/>
    <property type="evidence" value="ECO:0007669"/>
    <property type="project" value="UniProtKB-UniRule"/>
</dbReference>
<comment type="caution">
    <text evidence="10">Lacks conserved residue(s) required for the propagation of feature annotation.</text>
</comment>
<feature type="site" description="Interaction with substrate tRNA" evidence="10">
    <location>
        <position position="109"/>
    </location>
</feature>
<dbReference type="GO" id="GO:0006400">
    <property type="term" value="P:tRNA modification"/>
    <property type="evidence" value="ECO:0007669"/>
    <property type="project" value="TreeGrafter"/>
</dbReference>
<feature type="binding site" evidence="10">
    <location>
        <begin position="15"/>
        <end position="20"/>
    </location>
    <ligand>
        <name>substrate</name>
    </ligand>
</feature>
<proteinExistence type="inferred from homology"/>
<reference evidence="14 15" key="1">
    <citation type="journal article" date="2015" name="Stand. Genomic Sci.">
        <title>Genomic Encyclopedia of Bacterial and Archaeal Type Strains, Phase III: the genomes of soil and plant-associated and newly described type strains.</title>
        <authorList>
            <person name="Whitman W.B."/>
            <person name="Woyke T."/>
            <person name="Klenk H.P."/>
            <person name="Zhou Y."/>
            <person name="Lilburn T.G."/>
            <person name="Beck B.J."/>
            <person name="De Vos P."/>
            <person name="Vandamme P."/>
            <person name="Eisen J.A."/>
            <person name="Garrity G."/>
            <person name="Hugenholtz P."/>
            <person name="Kyrpides N.C."/>
        </authorList>
    </citation>
    <scope>NUCLEOTIDE SEQUENCE [LARGE SCALE GENOMIC DNA]</scope>
    <source>
        <strain evidence="14 15">RF6</strain>
    </source>
</reference>
<evidence type="ECO:0000256" key="9">
    <source>
        <dbReference type="ARBA" id="ARBA00049563"/>
    </source>
</evidence>
<dbReference type="InterPro" id="IPR027417">
    <property type="entry name" value="P-loop_NTPase"/>
</dbReference>
<comment type="cofactor">
    <cofactor evidence="1 10">
        <name>Mg(2+)</name>
        <dbReference type="ChEBI" id="CHEBI:18420"/>
    </cofactor>
</comment>
<comment type="function">
    <text evidence="2 10 12">Catalyzes the transfer of a dimethylallyl group onto the adenine at position 37 in tRNAs that read codons beginning with uridine, leading to the formation of N6-(dimethylallyl)adenosine (i(6)A).</text>
</comment>
<evidence type="ECO:0000256" key="1">
    <source>
        <dbReference type="ARBA" id="ARBA00001946"/>
    </source>
</evidence>
<keyword evidence="15" id="KW-1185">Reference proteome</keyword>
<dbReference type="Pfam" id="PF01715">
    <property type="entry name" value="IPPT"/>
    <property type="match status" value="1"/>
</dbReference>
<dbReference type="GO" id="GO:0052381">
    <property type="term" value="F:tRNA dimethylallyltransferase activity"/>
    <property type="evidence" value="ECO:0007669"/>
    <property type="project" value="UniProtKB-UniRule"/>
</dbReference>
<dbReference type="SUPFAM" id="SSF52540">
    <property type="entry name" value="P-loop containing nucleoside triphosphate hydrolases"/>
    <property type="match status" value="1"/>
</dbReference>
<sequence>MIDAGPRLWVIVGATGTGKSALSLDLAEALAARGRRAEIVNADAMQLYRGMDIGTAKLPEGERRGIPHHLFDALEPAAEATVAWYQPVVRATIAEITARGADAILVGGSGLYVSSAVFDFTFPPRDDAVRAALEAELAAGGTAPLLARLAELDPAAAASVDVRNPRRVVRALEIALLGGSAQTTLPEAPALWHADTRILGVHVDRADLVPRLDQRVETMWEDGLLDEVRGLIPRGIETGPTASRAIGYAQALAQLAGGLGEAEAIAETQALTRRYARRQVSWFKRYRDVSWLAPGELPGLDGPAAS</sequence>
<keyword evidence="7 10" id="KW-0067">ATP-binding</keyword>
<gene>
    <name evidence="10" type="primary">miaA</name>
    <name evidence="14" type="ORF">EV139_1860</name>
</gene>
<feature type="site" description="Interaction with substrate tRNA" evidence="10">
    <location>
        <position position="130"/>
    </location>
</feature>
<evidence type="ECO:0000256" key="5">
    <source>
        <dbReference type="ARBA" id="ARBA00022694"/>
    </source>
</evidence>
<dbReference type="Proteomes" id="UP000291832">
    <property type="component" value="Unassembled WGS sequence"/>
</dbReference>
<keyword evidence="5 10" id="KW-0819">tRNA processing</keyword>
<dbReference type="InterPro" id="IPR039657">
    <property type="entry name" value="Dimethylallyltransferase"/>
</dbReference>
<comment type="caution">
    <text evidence="14">The sequence shown here is derived from an EMBL/GenBank/DDBJ whole genome shotgun (WGS) entry which is preliminary data.</text>
</comment>
<comment type="catalytic activity">
    <reaction evidence="9 10 11">
        <text>adenosine(37) in tRNA + dimethylallyl diphosphate = N(6)-dimethylallyladenosine(37) in tRNA + diphosphate</text>
        <dbReference type="Rhea" id="RHEA:26482"/>
        <dbReference type="Rhea" id="RHEA-COMP:10162"/>
        <dbReference type="Rhea" id="RHEA-COMP:10375"/>
        <dbReference type="ChEBI" id="CHEBI:33019"/>
        <dbReference type="ChEBI" id="CHEBI:57623"/>
        <dbReference type="ChEBI" id="CHEBI:74411"/>
        <dbReference type="ChEBI" id="CHEBI:74415"/>
        <dbReference type="EC" id="2.5.1.75"/>
    </reaction>
</comment>
<comment type="subunit">
    <text evidence="10">Monomer.</text>
</comment>
<dbReference type="HAMAP" id="MF_00185">
    <property type="entry name" value="IPP_trans"/>
    <property type="match status" value="1"/>
</dbReference>
<dbReference type="OrthoDB" id="9776390at2"/>
<dbReference type="EC" id="2.5.1.75" evidence="10"/>
<comment type="similarity">
    <text evidence="3 10 13">Belongs to the IPP transferase family.</text>
</comment>
<dbReference type="InterPro" id="IPR018022">
    <property type="entry name" value="IPT"/>
</dbReference>
<evidence type="ECO:0000256" key="10">
    <source>
        <dbReference type="HAMAP-Rule" id="MF_00185"/>
    </source>
</evidence>
<protein>
    <recommendedName>
        <fullName evidence="10">tRNA dimethylallyltransferase</fullName>
        <ecNumber evidence="10">2.5.1.75</ecNumber>
    </recommendedName>
    <alternativeName>
        <fullName evidence="10">Dimethylallyl diphosphate:tRNA dimethylallyltransferase</fullName>
        <shortName evidence="10">DMAPP:tRNA dimethylallyltransferase</shortName>
        <shortName evidence="10">DMATase</shortName>
    </alternativeName>
    <alternativeName>
        <fullName evidence="10">Isopentenyl-diphosphate:tRNA isopentenyltransferase</fullName>
        <shortName evidence="10">IPP transferase</shortName>
        <shortName evidence="10">IPPT</shortName>
        <shortName evidence="10">IPTase</shortName>
    </alternativeName>
</protein>
<keyword evidence="6 10" id="KW-0547">Nucleotide-binding</keyword>
<evidence type="ECO:0000256" key="6">
    <source>
        <dbReference type="ARBA" id="ARBA00022741"/>
    </source>
</evidence>
<name>A0A4Q7TUL4_9MICO</name>
<dbReference type="PANTHER" id="PTHR11088">
    <property type="entry name" value="TRNA DIMETHYLALLYLTRANSFERASE"/>
    <property type="match status" value="1"/>
</dbReference>
<dbReference type="Gene3D" id="3.40.50.300">
    <property type="entry name" value="P-loop containing nucleotide triphosphate hydrolases"/>
    <property type="match status" value="1"/>
</dbReference>
<organism evidence="14 15">
    <name type="scientific">Leucobacter luti</name>
    <dbReference type="NCBI Taxonomy" id="340320"/>
    <lineage>
        <taxon>Bacteria</taxon>
        <taxon>Bacillati</taxon>
        <taxon>Actinomycetota</taxon>
        <taxon>Actinomycetes</taxon>
        <taxon>Micrococcales</taxon>
        <taxon>Microbacteriaceae</taxon>
        <taxon>Leucobacter</taxon>
    </lineage>
</organism>
<accession>A0A4Q7TUL4</accession>
<evidence type="ECO:0000256" key="13">
    <source>
        <dbReference type="RuleBase" id="RU003785"/>
    </source>
</evidence>
<evidence type="ECO:0000256" key="4">
    <source>
        <dbReference type="ARBA" id="ARBA00022679"/>
    </source>
</evidence>